<dbReference type="PRINTS" id="PR00340">
    <property type="entry name" value="PIIGLNB"/>
</dbReference>
<reference evidence="3" key="1">
    <citation type="submission" date="2017-02" db="EMBL/GenBank/DDBJ databases">
        <title>Comparative genomics and description of representatives of a novel lineage of planctomycetes thriving in anoxic sediments.</title>
        <authorList>
            <person name="Spring S."/>
            <person name="Bunk B."/>
            <person name="Sproer C."/>
        </authorList>
    </citation>
    <scope>NUCLEOTIDE SEQUENCE [LARGE SCALE GENOMIC DNA]</scope>
    <source>
        <strain evidence="3">SM-Chi-D1</strain>
    </source>
</reference>
<dbReference type="InterPro" id="IPR011322">
    <property type="entry name" value="N-reg_PII-like_a/b"/>
</dbReference>
<dbReference type="PANTHER" id="PTHR30115">
    <property type="entry name" value="NITROGEN REGULATORY PROTEIN P-II"/>
    <property type="match status" value="1"/>
</dbReference>
<dbReference type="AlphaFoldDB" id="A0A1Q2MGA1"/>
<gene>
    <name evidence="2" type="primary">glnB_2</name>
    <name evidence="2" type="ORF">SMSP2_02051</name>
</gene>
<organism evidence="2 3">
    <name type="scientific">Limihaloglobus sulfuriphilus</name>
    <dbReference type="NCBI Taxonomy" id="1851148"/>
    <lineage>
        <taxon>Bacteria</taxon>
        <taxon>Pseudomonadati</taxon>
        <taxon>Planctomycetota</taxon>
        <taxon>Phycisphaerae</taxon>
        <taxon>Sedimentisphaerales</taxon>
        <taxon>Sedimentisphaeraceae</taxon>
        <taxon>Limihaloglobus</taxon>
    </lineage>
</organism>
<dbReference type="RefSeq" id="WP_146683833.1">
    <property type="nucleotide sequence ID" value="NZ_CP019646.1"/>
</dbReference>
<dbReference type="PANTHER" id="PTHR30115:SF18">
    <property type="entry name" value="NITROGEN REGULATORY PROTEIN P-II"/>
    <property type="match status" value="1"/>
</dbReference>
<name>A0A1Q2MGA1_9BACT</name>
<dbReference type="InterPro" id="IPR017918">
    <property type="entry name" value="N-reg_PII_CS"/>
</dbReference>
<dbReference type="Proteomes" id="UP000188181">
    <property type="component" value="Chromosome"/>
</dbReference>
<sequence length="113" mass="12434">MKLIIAYIQPHRLENVKKCLAEQDVAKMSVTNSLGCGAQAGYHESYRGVQFDVNLLKKVRIEIAVNDEFVKKTIDAIIKGAKTGNIGDGKIFIINLEECIRIRTGETGNDAIG</sequence>
<dbReference type="GO" id="GO:0005829">
    <property type="term" value="C:cytosol"/>
    <property type="evidence" value="ECO:0007669"/>
    <property type="project" value="TreeGrafter"/>
</dbReference>
<protein>
    <submittedName>
        <fullName evidence="2">Nitrogen regulatory protein P-II</fullName>
    </submittedName>
</protein>
<dbReference type="OrthoDB" id="9802729at2"/>
<dbReference type="Gene3D" id="3.30.70.120">
    <property type="match status" value="1"/>
</dbReference>
<evidence type="ECO:0000313" key="2">
    <source>
        <dbReference type="EMBL" id="AQQ71674.1"/>
    </source>
</evidence>
<comment type="similarity">
    <text evidence="1">Belongs to the P(II) protein family.</text>
</comment>
<dbReference type="GO" id="GO:0030234">
    <property type="term" value="F:enzyme regulator activity"/>
    <property type="evidence" value="ECO:0007669"/>
    <property type="project" value="InterPro"/>
</dbReference>
<dbReference type="InterPro" id="IPR002187">
    <property type="entry name" value="N-reg_PII"/>
</dbReference>
<evidence type="ECO:0000313" key="3">
    <source>
        <dbReference type="Proteomes" id="UP000188181"/>
    </source>
</evidence>
<dbReference type="Pfam" id="PF00543">
    <property type="entry name" value="P-II"/>
    <property type="match status" value="1"/>
</dbReference>
<dbReference type="GO" id="GO:0006808">
    <property type="term" value="P:regulation of nitrogen utilization"/>
    <property type="evidence" value="ECO:0007669"/>
    <property type="project" value="InterPro"/>
</dbReference>
<keyword evidence="3" id="KW-1185">Reference proteome</keyword>
<dbReference type="KEGG" id="pbas:SMSP2_02051"/>
<proteinExistence type="inferred from homology"/>
<dbReference type="PROSITE" id="PS51343">
    <property type="entry name" value="PII_GLNB_DOM"/>
    <property type="match status" value="1"/>
</dbReference>
<dbReference type="SMART" id="SM00938">
    <property type="entry name" value="P-II"/>
    <property type="match status" value="1"/>
</dbReference>
<dbReference type="STRING" id="1851148.SMSP2_02051"/>
<dbReference type="SUPFAM" id="SSF54913">
    <property type="entry name" value="GlnB-like"/>
    <property type="match status" value="1"/>
</dbReference>
<dbReference type="InterPro" id="IPR015867">
    <property type="entry name" value="N-reg_PII/ATP_PRibTrfase_C"/>
</dbReference>
<dbReference type="EMBL" id="CP019646">
    <property type="protein sequence ID" value="AQQ71674.1"/>
    <property type="molecule type" value="Genomic_DNA"/>
</dbReference>
<evidence type="ECO:0000256" key="1">
    <source>
        <dbReference type="RuleBase" id="RU003936"/>
    </source>
</evidence>
<dbReference type="PROSITE" id="PS00638">
    <property type="entry name" value="PII_GLNB_CTER"/>
    <property type="match status" value="1"/>
</dbReference>
<dbReference type="GO" id="GO:0005524">
    <property type="term" value="F:ATP binding"/>
    <property type="evidence" value="ECO:0007669"/>
    <property type="project" value="TreeGrafter"/>
</dbReference>
<accession>A0A1Q2MGA1</accession>